<dbReference type="EMBL" id="MTSE01000006">
    <property type="protein sequence ID" value="OUJ73408.1"/>
    <property type="molecule type" value="Genomic_DNA"/>
</dbReference>
<keyword evidence="3" id="KW-1185">Reference proteome</keyword>
<feature type="coiled-coil region" evidence="1">
    <location>
        <begin position="172"/>
        <end position="202"/>
    </location>
</feature>
<comment type="caution">
    <text evidence="2">The sequence shown here is derived from an EMBL/GenBank/DDBJ whole genome shotgun (WGS) entry which is preliminary data.</text>
</comment>
<gene>
    <name evidence="2" type="ORF">BXP70_13410</name>
</gene>
<evidence type="ECO:0008006" key="4">
    <source>
        <dbReference type="Google" id="ProtNLM"/>
    </source>
</evidence>
<name>A0A243WCP2_9BACT</name>
<evidence type="ECO:0000313" key="3">
    <source>
        <dbReference type="Proteomes" id="UP000194873"/>
    </source>
</evidence>
<organism evidence="2 3">
    <name type="scientific">Hymenobacter crusticola</name>
    <dbReference type="NCBI Taxonomy" id="1770526"/>
    <lineage>
        <taxon>Bacteria</taxon>
        <taxon>Pseudomonadati</taxon>
        <taxon>Bacteroidota</taxon>
        <taxon>Cytophagia</taxon>
        <taxon>Cytophagales</taxon>
        <taxon>Hymenobacteraceae</taxon>
        <taxon>Hymenobacter</taxon>
    </lineage>
</organism>
<dbReference type="OrthoDB" id="882004at2"/>
<proteinExistence type="predicted"/>
<sequence length="233" mass="25377">MSDLLEPTEAGHDNLRRAVASLPNHEPDPATWPRIAAQLTAEQAIAQAVPQLPEHEPADELWSAILGRLDAGATPTVVAADEAVPAAQKLWLLPAWRVASIAAAVLLLLGVWWLRPTASVEGPVVTASHESIAISEEVVVPNTSTSLASYRLDPLQQQGISFIDAHCASLPTVCQSKEFRELRTQLNELEAQQDRLQQAARRFGTSPELVRQQAQLTTMRATITRELVQLIIS</sequence>
<evidence type="ECO:0000256" key="1">
    <source>
        <dbReference type="SAM" id="Coils"/>
    </source>
</evidence>
<reference evidence="2 3" key="1">
    <citation type="submission" date="2017-01" db="EMBL/GenBank/DDBJ databases">
        <title>A new Hymenobacter.</title>
        <authorList>
            <person name="Liang Y."/>
            <person name="Feng F."/>
        </authorList>
    </citation>
    <scope>NUCLEOTIDE SEQUENCE [LARGE SCALE GENOMIC DNA]</scope>
    <source>
        <strain evidence="2">MIMBbqt21</strain>
    </source>
</reference>
<dbReference type="RefSeq" id="WP_086594597.1">
    <property type="nucleotide sequence ID" value="NZ_MTSE01000006.1"/>
</dbReference>
<dbReference type="Proteomes" id="UP000194873">
    <property type="component" value="Unassembled WGS sequence"/>
</dbReference>
<keyword evidence="1" id="KW-0175">Coiled coil</keyword>
<protein>
    <recommendedName>
        <fullName evidence="4">Anti-sigma factor</fullName>
    </recommendedName>
</protein>
<evidence type="ECO:0000313" key="2">
    <source>
        <dbReference type="EMBL" id="OUJ73408.1"/>
    </source>
</evidence>
<accession>A0A243WCP2</accession>
<dbReference type="AlphaFoldDB" id="A0A243WCP2"/>